<evidence type="ECO:0000256" key="4">
    <source>
        <dbReference type="ARBA" id="ARBA00022989"/>
    </source>
</evidence>
<dbReference type="AlphaFoldDB" id="U1S7I3"/>
<accession>U1S7I3</accession>
<name>U1S7I3_9PSED</name>
<dbReference type="InterPro" id="IPR042094">
    <property type="entry name" value="T2SS_GspF_sf"/>
</dbReference>
<feature type="transmembrane region" description="Helical" evidence="6">
    <location>
        <begin position="269"/>
        <end position="292"/>
    </location>
</feature>
<comment type="caution">
    <text evidence="8">The sequence shown here is derived from an EMBL/GenBank/DDBJ whole genome shotgun (WGS) entry which is preliminary data.</text>
</comment>
<evidence type="ECO:0000256" key="1">
    <source>
        <dbReference type="ARBA" id="ARBA00004651"/>
    </source>
</evidence>
<dbReference type="Pfam" id="PF00482">
    <property type="entry name" value="T2SSF"/>
    <property type="match status" value="1"/>
</dbReference>
<keyword evidence="5 6" id="KW-0472">Membrane</keyword>
<gene>
    <name evidence="8" type="ORF">O204_12965</name>
</gene>
<dbReference type="InterPro" id="IPR018076">
    <property type="entry name" value="T2SS_GspF_dom"/>
</dbReference>
<comment type="subcellular location">
    <subcellularLocation>
        <location evidence="1">Cell membrane</location>
        <topology evidence="1">Multi-pass membrane protein</topology>
    </subcellularLocation>
</comment>
<evidence type="ECO:0000256" key="6">
    <source>
        <dbReference type="SAM" id="Phobius"/>
    </source>
</evidence>
<evidence type="ECO:0000256" key="5">
    <source>
        <dbReference type="ARBA" id="ARBA00023136"/>
    </source>
</evidence>
<feature type="domain" description="Type II secretion system protein GspF" evidence="7">
    <location>
        <begin position="155"/>
        <end position="283"/>
    </location>
</feature>
<dbReference type="Gene3D" id="1.20.81.30">
    <property type="entry name" value="Type II secretion system (T2SS), domain F"/>
    <property type="match status" value="1"/>
</dbReference>
<protein>
    <submittedName>
        <fullName evidence="8">Type II secretion system protein F</fullName>
    </submittedName>
</protein>
<evidence type="ECO:0000259" key="7">
    <source>
        <dbReference type="Pfam" id="PF00482"/>
    </source>
</evidence>
<dbReference type="GO" id="GO:0005886">
    <property type="term" value="C:plasma membrane"/>
    <property type="evidence" value="ECO:0007669"/>
    <property type="project" value="UniProtKB-SubCell"/>
</dbReference>
<evidence type="ECO:0000256" key="2">
    <source>
        <dbReference type="ARBA" id="ARBA00022475"/>
    </source>
</evidence>
<keyword evidence="4 6" id="KW-1133">Transmembrane helix</keyword>
<proteinExistence type="predicted"/>
<dbReference type="EMBL" id="AVQG01000057">
    <property type="protein sequence ID" value="ERH47755.1"/>
    <property type="molecule type" value="Genomic_DNA"/>
</dbReference>
<feature type="transmembrane region" description="Helical" evidence="6">
    <location>
        <begin position="111"/>
        <end position="132"/>
    </location>
</feature>
<dbReference type="Proteomes" id="UP000016504">
    <property type="component" value="Unassembled WGS sequence"/>
</dbReference>
<keyword evidence="2" id="KW-1003">Cell membrane</keyword>
<sequence length="298" mass="32741">MSEMALLACALLLLAAAVLVGGQLLENRRRERRVAERLQGRMAGEDRLGSLMRQLGGSALAQRSVSLDNETQTLLNRVGWRKASQRSLFAAFQIGTPIVSLGLTLLGQQLLFPHATPVWIASMFALGIGYLLPKRVLAAAAKHRQQTIAKEVSTFIPLLRILFESGMAVEQSLRVLSNEAQRLLPALTHELRLILARVDSGLELGEELGKTARLLEVDEFTDTCIILQQLIHQGGGAMKSLLALKQLLDDRRLTRLQEYISKMSAKMSVVMMVFLFPALLIVLGGPAFIGIARALSHF</sequence>
<keyword evidence="3 6" id="KW-0812">Transmembrane</keyword>
<reference evidence="8 9" key="1">
    <citation type="submission" date="2013-08" db="EMBL/GenBank/DDBJ databases">
        <title>Biodegradation of aromatic compounds in biofilm forming Pseudomonas isolated from sewage sludge.</title>
        <authorList>
            <person name="Qureshi A."/>
            <person name="Ghosh S."/>
            <person name="Khardenavis A.A."/>
            <person name="Kapley A."/>
            <person name="Purohit H.J."/>
        </authorList>
    </citation>
    <scope>NUCLEOTIDE SEQUENCE [LARGE SCALE GENOMIC DNA]</scope>
    <source>
        <strain evidence="8 9">EGD-AQ6</strain>
    </source>
</reference>
<evidence type="ECO:0000313" key="8">
    <source>
        <dbReference type="EMBL" id="ERH47755.1"/>
    </source>
</evidence>
<dbReference type="PANTHER" id="PTHR35007">
    <property type="entry name" value="INTEGRAL MEMBRANE PROTEIN-RELATED"/>
    <property type="match status" value="1"/>
</dbReference>
<evidence type="ECO:0000256" key="3">
    <source>
        <dbReference type="ARBA" id="ARBA00022692"/>
    </source>
</evidence>
<organism evidence="8 9">
    <name type="scientific">Pseudomonas simiae</name>
    <dbReference type="NCBI Taxonomy" id="321846"/>
    <lineage>
        <taxon>Bacteria</taxon>
        <taxon>Pseudomonadati</taxon>
        <taxon>Pseudomonadota</taxon>
        <taxon>Gammaproteobacteria</taxon>
        <taxon>Pseudomonadales</taxon>
        <taxon>Pseudomonadaceae</taxon>
        <taxon>Pseudomonas</taxon>
    </lineage>
</organism>
<dbReference type="PANTHER" id="PTHR35007:SF2">
    <property type="entry name" value="PILUS ASSEMBLE PROTEIN"/>
    <property type="match status" value="1"/>
</dbReference>
<dbReference type="PATRIC" id="fig|1390371.3.peg.5133"/>
<evidence type="ECO:0000313" key="9">
    <source>
        <dbReference type="Proteomes" id="UP000016504"/>
    </source>
</evidence>